<proteinExistence type="predicted"/>
<dbReference type="RefSeq" id="WP_204944034.1">
    <property type="nucleotide sequence ID" value="NZ_JAFBBP010000001.1"/>
</dbReference>
<dbReference type="InterPro" id="IPR049445">
    <property type="entry name" value="TetR_SbtR-like_C"/>
</dbReference>
<gene>
    <name evidence="2" type="ORF">JOD64_004527</name>
</gene>
<evidence type="ECO:0000259" key="1">
    <source>
        <dbReference type="Pfam" id="PF21597"/>
    </source>
</evidence>
<accession>A0ABS2LYQ4</accession>
<organism evidence="2 3">
    <name type="scientific">Micromonospora luteifusca</name>
    <dbReference type="NCBI Taxonomy" id="709860"/>
    <lineage>
        <taxon>Bacteria</taxon>
        <taxon>Bacillati</taxon>
        <taxon>Actinomycetota</taxon>
        <taxon>Actinomycetes</taxon>
        <taxon>Micromonosporales</taxon>
        <taxon>Micromonosporaceae</taxon>
        <taxon>Micromonospora</taxon>
    </lineage>
</organism>
<evidence type="ECO:0000313" key="3">
    <source>
        <dbReference type="Proteomes" id="UP000764837"/>
    </source>
</evidence>
<dbReference type="Pfam" id="PF21597">
    <property type="entry name" value="TetR_C_43"/>
    <property type="match status" value="1"/>
</dbReference>
<sequence length="64" mass="6723">MAQAAAKKTVVDLLAGSKMDTRLPDAVGHLREAVARLLEQARAAGAVAAPVRLPESSRANFPAW</sequence>
<feature type="domain" description="Transcriptional regulator SbtR-like C-terminal" evidence="1">
    <location>
        <begin position="2"/>
        <end position="55"/>
    </location>
</feature>
<dbReference type="Proteomes" id="UP000764837">
    <property type="component" value="Unassembled WGS sequence"/>
</dbReference>
<evidence type="ECO:0000313" key="2">
    <source>
        <dbReference type="EMBL" id="MBM7493305.1"/>
    </source>
</evidence>
<comment type="caution">
    <text evidence="2">The sequence shown here is derived from an EMBL/GenBank/DDBJ whole genome shotgun (WGS) entry which is preliminary data.</text>
</comment>
<dbReference type="EMBL" id="JAFBBP010000001">
    <property type="protein sequence ID" value="MBM7493305.1"/>
    <property type="molecule type" value="Genomic_DNA"/>
</dbReference>
<protein>
    <submittedName>
        <fullName evidence="2">RNA-binding Zn ribbon-like protein</fullName>
    </submittedName>
</protein>
<reference evidence="2 3" key="1">
    <citation type="submission" date="2021-01" db="EMBL/GenBank/DDBJ databases">
        <title>Sequencing the genomes of 1000 actinobacteria strains.</title>
        <authorList>
            <person name="Klenk H.-P."/>
        </authorList>
    </citation>
    <scope>NUCLEOTIDE SEQUENCE [LARGE SCALE GENOMIC DNA]</scope>
    <source>
        <strain evidence="2 3">DSM 100204</strain>
    </source>
</reference>
<name>A0ABS2LYQ4_9ACTN</name>
<keyword evidence="3" id="KW-1185">Reference proteome</keyword>